<dbReference type="RefSeq" id="WP_083709156.1">
    <property type="nucleotide sequence ID" value="NZ_FTNT01000001.1"/>
</dbReference>
<feature type="region of interest" description="Disordered" evidence="1">
    <location>
        <begin position="20"/>
        <end position="43"/>
    </location>
</feature>
<dbReference type="PROSITE" id="PS50271">
    <property type="entry name" value="ZF_UBP"/>
    <property type="match status" value="1"/>
</dbReference>
<evidence type="ECO:0000313" key="4">
    <source>
        <dbReference type="Proteomes" id="UP000186218"/>
    </source>
</evidence>
<evidence type="ECO:0000259" key="2">
    <source>
        <dbReference type="PROSITE" id="PS50271"/>
    </source>
</evidence>
<dbReference type="Gene3D" id="3.30.40.10">
    <property type="entry name" value="Zinc/RING finger domain, C3HC4 (zinc finger)"/>
    <property type="match status" value="1"/>
</dbReference>
<keyword evidence="3" id="KW-0378">Hydrolase</keyword>
<gene>
    <name evidence="3" type="ORF">SAMN05445060_0283</name>
</gene>
<name>A0A1N7CPW7_9NOCA</name>
<protein>
    <submittedName>
        <fullName evidence="3">Ubiquitin-hydrolase Zn-finger-containing protein</fullName>
    </submittedName>
</protein>
<organism evidence="3 4">
    <name type="scientific">Williamsia sterculiae</name>
    <dbReference type="NCBI Taxonomy" id="1344003"/>
    <lineage>
        <taxon>Bacteria</taxon>
        <taxon>Bacillati</taxon>
        <taxon>Actinomycetota</taxon>
        <taxon>Actinomycetes</taxon>
        <taxon>Mycobacteriales</taxon>
        <taxon>Nocardiaceae</taxon>
        <taxon>Williamsia</taxon>
    </lineage>
</organism>
<dbReference type="Proteomes" id="UP000186218">
    <property type="component" value="Unassembled WGS sequence"/>
</dbReference>
<sequence length="114" mass="13055">MRPTRRSVMHRLMRPQDLQPQGCEHLLGAPGPEQEPPADGDDPDDLTYCRDCWADGREVWAHLRKCLQCGHVACCDSSPRRHSDAHFKASGHPVMRSVEPGEHWRWCFVDREVG</sequence>
<evidence type="ECO:0000256" key="1">
    <source>
        <dbReference type="SAM" id="MobiDB-lite"/>
    </source>
</evidence>
<proteinExistence type="predicted"/>
<evidence type="ECO:0000313" key="3">
    <source>
        <dbReference type="EMBL" id="SIR65659.1"/>
    </source>
</evidence>
<dbReference type="Pfam" id="PF02148">
    <property type="entry name" value="zf-UBP"/>
    <property type="match status" value="1"/>
</dbReference>
<reference evidence="3 4" key="1">
    <citation type="submission" date="2017-01" db="EMBL/GenBank/DDBJ databases">
        <authorList>
            <person name="Mah S.A."/>
            <person name="Swanson W.J."/>
            <person name="Moy G.W."/>
            <person name="Vacquier V.D."/>
        </authorList>
    </citation>
    <scope>NUCLEOTIDE SEQUENCE [LARGE SCALE GENOMIC DNA]</scope>
    <source>
        <strain evidence="3 4">CPCC 203464</strain>
    </source>
</reference>
<accession>A0A1N7CPW7</accession>
<dbReference type="GO" id="GO:0008270">
    <property type="term" value="F:zinc ion binding"/>
    <property type="evidence" value="ECO:0007669"/>
    <property type="project" value="InterPro"/>
</dbReference>
<dbReference type="EMBL" id="FTNT01000001">
    <property type="protein sequence ID" value="SIR65659.1"/>
    <property type="molecule type" value="Genomic_DNA"/>
</dbReference>
<dbReference type="AlphaFoldDB" id="A0A1N7CPW7"/>
<dbReference type="STRING" id="1344003.SAMN05445060_0283"/>
<dbReference type="GO" id="GO:0016787">
    <property type="term" value="F:hydrolase activity"/>
    <property type="evidence" value="ECO:0007669"/>
    <property type="project" value="UniProtKB-KW"/>
</dbReference>
<dbReference type="InterPro" id="IPR001607">
    <property type="entry name" value="Znf_UBP"/>
</dbReference>
<keyword evidence="4" id="KW-1185">Reference proteome</keyword>
<feature type="domain" description="UBP-type" evidence="2">
    <location>
        <begin position="21"/>
        <end position="114"/>
    </location>
</feature>
<dbReference type="InterPro" id="IPR013083">
    <property type="entry name" value="Znf_RING/FYVE/PHD"/>
</dbReference>
<dbReference type="SUPFAM" id="SSF57850">
    <property type="entry name" value="RING/U-box"/>
    <property type="match status" value="1"/>
</dbReference>